<name>A0AAV1VF79_9STRA</name>
<comment type="caution">
    <text evidence="2">The sequence shown here is derived from an EMBL/GenBank/DDBJ whole genome shotgun (WGS) entry which is preliminary data.</text>
</comment>
<dbReference type="EMBL" id="CAKLBY020000306">
    <property type="protein sequence ID" value="CAK7944150.1"/>
    <property type="molecule type" value="Genomic_DNA"/>
</dbReference>
<organism evidence="2 3">
    <name type="scientific">Peronospora matthiolae</name>
    <dbReference type="NCBI Taxonomy" id="2874970"/>
    <lineage>
        <taxon>Eukaryota</taxon>
        <taxon>Sar</taxon>
        <taxon>Stramenopiles</taxon>
        <taxon>Oomycota</taxon>
        <taxon>Peronosporomycetes</taxon>
        <taxon>Peronosporales</taxon>
        <taxon>Peronosporaceae</taxon>
        <taxon>Peronospora</taxon>
    </lineage>
</organism>
<dbReference type="EMBL" id="CAKLBY020000306">
    <property type="protein sequence ID" value="CAK7944159.1"/>
    <property type="molecule type" value="Genomic_DNA"/>
</dbReference>
<accession>A0AAV1VF79</accession>
<sequence>MESDSLGGSRYLLLIVDEASGCMKKFCLRVKSESEDYIWKYITMVQTQFSTKVNFVGADGA</sequence>
<reference evidence="2" key="1">
    <citation type="submission" date="2024-01" db="EMBL/GenBank/DDBJ databases">
        <authorList>
            <person name="Webb A."/>
        </authorList>
    </citation>
    <scope>NUCLEOTIDE SEQUENCE</scope>
    <source>
        <strain evidence="2">Pm1</strain>
    </source>
</reference>
<dbReference type="AlphaFoldDB" id="A0AAV1VF79"/>
<proteinExistence type="predicted"/>
<protein>
    <recommendedName>
        <fullName evidence="4">MULE transposase domain-containing protein</fullName>
    </recommendedName>
</protein>
<evidence type="ECO:0000313" key="1">
    <source>
        <dbReference type="EMBL" id="CAK7944150.1"/>
    </source>
</evidence>
<gene>
    <name evidence="1" type="ORF">PM001_LOCUS29300</name>
    <name evidence="2" type="ORF">PM001_LOCUS29309</name>
</gene>
<evidence type="ECO:0000313" key="2">
    <source>
        <dbReference type="EMBL" id="CAK7944159.1"/>
    </source>
</evidence>
<evidence type="ECO:0008006" key="4">
    <source>
        <dbReference type="Google" id="ProtNLM"/>
    </source>
</evidence>
<dbReference type="Proteomes" id="UP001162060">
    <property type="component" value="Unassembled WGS sequence"/>
</dbReference>
<evidence type="ECO:0000313" key="3">
    <source>
        <dbReference type="Proteomes" id="UP001162060"/>
    </source>
</evidence>